<protein>
    <recommendedName>
        <fullName evidence="3">RNase H type-1 domain-containing protein</fullName>
    </recommendedName>
</protein>
<organism evidence="1 2">
    <name type="scientific">Brassica rapa subsp. trilocularis</name>
    <dbReference type="NCBI Taxonomy" id="1813537"/>
    <lineage>
        <taxon>Eukaryota</taxon>
        <taxon>Viridiplantae</taxon>
        <taxon>Streptophyta</taxon>
        <taxon>Embryophyta</taxon>
        <taxon>Tracheophyta</taxon>
        <taxon>Spermatophyta</taxon>
        <taxon>Magnoliopsida</taxon>
        <taxon>eudicotyledons</taxon>
        <taxon>Gunneridae</taxon>
        <taxon>Pentapetalae</taxon>
        <taxon>rosids</taxon>
        <taxon>malvids</taxon>
        <taxon>Brassicales</taxon>
        <taxon>Brassicaceae</taxon>
        <taxon>Brassiceae</taxon>
        <taxon>Brassica</taxon>
    </lineage>
</organism>
<gene>
    <name evidence="1" type="primary">A04g506530.1_BraROA</name>
    <name evidence="1" type="ORF">IGI04_016048</name>
</gene>
<evidence type="ECO:0000313" key="1">
    <source>
        <dbReference type="EMBL" id="KAG5401441.1"/>
    </source>
</evidence>
<name>A0ABQ7MUA9_BRACM</name>
<dbReference type="EMBL" id="JADBGQ010000004">
    <property type="protein sequence ID" value="KAG5401441.1"/>
    <property type="molecule type" value="Genomic_DNA"/>
</dbReference>
<accession>A0ABQ7MUA9</accession>
<keyword evidence="2" id="KW-1185">Reference proteome</keyword>
<comment type="caution">
    <text evidence="1">The sequence shown here is derived from an EMBL/GenBank/DDBJ whole genome shotgun (WGS) entry which is preliminary data.</text>
</comment>
<evidence type="ECO:0008006" key="3">
    <source>
        <dbReference type="Google" id="ProtNLM"/>
    </source>
</evidence>
<evidence type="ECO:0000313" key="2">
    <source>
        <dbReference type="Proteomes" id="UP000823674"/>
    </source>
</evidence>
<reference evidence="1 2" key="1">
    <citation type="submission" date="2021-03" db="EMBL/GenBank/DDBJ databases">
        <authorList>
            <person name="King G.J."/>
            <person name="Bancroft I."/>
            <person name="Baten A."/>
            <person name="Bloomfield J."/>
            <person name="Borpatragohain P."/>
            <person name="He Z."/>
            <person name="Irish N."/>
            <person name="Irwin J."/>
            <person name="Liu K."/>
            <person name="Mauleon R.P."/>
            <person name="Moore J."/>
            <person name="Morris R."/>
            <person name="Ostergaard L."/>
            <person name="Wang B."/>
            <person name="Wells R."/>
        </authorList>
    </citation>
    <scope>NUCLEOTIDE SEQUENCE [LARGE SCALE GENOMIC DNA]</scope>
    <source>
        <strain evidence="1">R-o-18</strain>
        <tissue evidence="1">Leaf</tissue>
    </source>
</reference>
<dbReference type="Proteomes" id="UP000823674">
    <property type="component" value="Chromosome A04"/>
</dbReference>
<proteinExistence type="predicted"/>
<sequence length="131" mass="14411">MEVTSAQALKAFEKPHTFPHLYNGVAHTSALMRKFRVCHVEVVDDNANRVAKEIAVSVTKDRRFQSYVARGGPSWLANIIQADATSPLAEGLAMREAVVACRDLDLREMRFESDSTQLVNCVNSGAGSTEM</sequence>